<dbReference type="SMART" id="SM00345">
    <property type="entry name" value="HTH_GNTR"/>
    <property type="match status" value="1"/>
</dbReference>
<dbReference type="Proteomes" id="UP000617426">
    <property type="component" value="Unassembled WGS sequence"/>
</dbReference>
<keyword evidence="2 5" id="KW-0238">DNA-binding</keyword>
<gene>
    <name evidence="5" type="ORF">HD592_000617</name>
</gene>
<dbReference type="GO" id="GO:0003700">
    <property type="term" value="F:DNA-binding transcription factor activity"/>
    <property type="evidence" value="ECO:0007669"/>
    <property type="project" value="InterPro"/>
</dbReference>
<organism evidence="5 6">
    <name type="scientific">Schaalia hyovaginalis</name>
    <dbReference type="NCBI Taxonomy" id="29316"/>
    <lineage>
        <taxon>Bacteria</taxon>
        <taxon>Bacillati</taxon>
        <taxon>Actinomycetota</taxon>
        <taxon>Actinomycetes</taxon>
        <taxon>Actinomycetales</taxon>
        <taxon>Actinomycetaceae</taxon>
        <taxon>Schaalia</taxon>
    </lineage>
</organism>
<protein>
    <submittedName>
        <fullName evidence="5">DNA-binding FadR family transcriptional regulator</fullName>
    </submittedName>
</protein>
<dbReference type="Pfam" id="PF00392">
    <property type="entry name" value="GntR"/>
    <property type="match status" value="1"/>
</dbReference>
<dbReference type="GO" id="GO:0003677">
    <property type="term" value="F:DNA binding"/>
    <property type="evidence" value="ECO:0007669"/>
    <property type="project" value="UniProtKB-KW"/>
</dbReference>
<evidence type="ECO:0000256" key="2">
    <source>
        <dbReference type="ARBA" id="ARBA00023125"/>
    </source>
</evidence>
<dbReference type="PANTHER" id="PTHR43537:SF5">
    <property type="entry name" value="UXU OPERON TRANSCRIPTIONAL REGULATOR"/>
    <property type="match status" value="1"/>
</dbReference>
<dbReference type="PANTHER" id="PTHR43537">
    <property type="entry name" value="TRANSCRIPTIONAL REGULATOR, GNTR FAMILY"/>
    <property type="match status" value="1"/>
</dbReference>
<dbReference type="SUPFAM" id="SSF48008">
    <property type="entry name" value="GntR ligand-binding domain-like"/>
    <property type="match status" value="1"/>
</dbReference>
<evidence type="ECO:0000313" key="5">
    <source>
        <dbReference type="EMBL" id="MBB6334052.1"/>
    </source>
</evidence>
<dbReference type="SUPFAM" id="SSF46785">
    <property type="entry name" value="Winged helix' DNA-binding domain"/>
    <property type="match status" value="1"/>
</dbReference>
<dbReference type="Gene3D" id="1.10.10.10">
    <property type="entry name" value="Winged helix-like DNA-binding domain superfamily/Winged helix DNA-binding domain"/>
    <property type="match status" value="1"/>
</dbReference>
<sequence length="240" mass="26431">MPNSTPEGPSANRSAMTMDAIKRYILAHELQTGDPLPTEAELCADLGVSRSSVREAMRKLDALDIVHSRRGSGSYVGAMSLDPLVETLILRSALDAGDGYKSLAEVVDIRKALDLGIGVDLVAAMRGTRNPELRRCVADMREHAEKGESYYEQDIDFHLGLLHYLDNRILSQLTSAMWLIHRTVGPTLRRAGREASLLTAAAHDAILDACEKGDLDDYYAAVELHYTPLRDLLDQPESDE</sequence>
<keyword evidence="1" id="KW-0805">Transcription regulation</keyword>
<dbReference type="PROSITE" id="PS50949">
    <property type="entry name" value="HTH_GNTR"/>
    <property type="match status" value="1"/>
</dbReference>
<accession>A0A923E3B3</accession>
<dbReference type="Pfam" id="PF07729">
    <property type="entry name" value="FCD"/>
    <property type="match status" value="1"/>
</dbReference>
<keyword evidence="6" id="KW-1185">Reference proteome</keyword>
<dbReference type="AlphaFoldDB" id="A0A923E3B3"/>
<dbReference type="EMBL" id="JACHMK010000001">
    <property type="protein sequence ID" value="MBB6334052.1"/>
    <property type="molecule type" value="Genomic_DNA"/>
</dbReference>
<dbReference type="InterPro" id="IPR011711">
    <property type="entry name" value="GntR_C"/>
</dbReference>
<dbReference type="RefSeq" id="WP_320657564.1">
    <property type="nucleotide sequence ID" value="NZ_JACHMK010000001.1"/>
</dbReference>
<comment type="caution">
    <text evidence="5">The sequence shown here is derived from an EMBL/GenBank/DDBJ whole genome shotgun (WGS) entry which is preliminary data.</text>
</comment>
<evidence type="ECO:0000259" key="4">
    <source>
        <dbReference type="PROSITE" id="PS50949"/>
    </source>
</evidence>
<reference evidence="5" key="1">
    <citation type="submission" date="2020-08" db="EMBL/GenBank/DDBJ databases">
        <title>Sequencing the genomes of 1000 actinobacteria strains.</title>
        <authorList>
            <person name="Klenk H.-P."/>
        </authorList>
    </citation>
    <scope>NUCLEOTIDE SEQUENCE</scope>
    <source>
        <strain evidence="5">DSM 10695</strain>
    </source>
</reference>
<dbReference type="InterPro" id="IPR036388">
    <property type="entry name" value="WH-like_DNA-bd_sf"/>
</dbReference>
<dbReference type="SMART" id="SM00895">
    <property type="entry name" value="FCD"/>
    <property type="match status" value="1"/>
</dbReference>
<evidence type="ECO:0000313" key="6">
    <source>
        <dbReference type="Proteomes" id="UP000617426"/>
    </source>
</evidence>
<name>A0A923E3B3_9ACTO</name>
<dbReference type="InterPro" id="IPR036390">
    <property type="entry name" value="WH_DNA-bd_sf"/>
</dbReference>
<dbReference type="CDD" id="cd07377">
    <property type="entry name" value="WHTH_GntR"/>
    <property type="match status" value="1"/>
</dbReference>
<evidence type="ECO:0000256" key="3">
    <source>
        <dbReference type="ARBA" id="ARBA00023163"/>
    </source>
</evidence>
<evidence type="ECO:0000256" key="1">
    <source>
        <dbReference type="ARBA" id="ARBA00023015"/>
    </source>
</evidence>
<feature type="domain" description="HTH gntR-type" evidence="4">
    <location>
        <begin position="11"/>
        <end position="79"/>
    </location>
</feature>
<dbReference type="Gene3D" id="1.20.120.530">
    <property type="entry name" value="GntR ligand-binding domain-like"/>
    <property type="match status" value="1"/>
</dbReference>
<dbReference type="PRINTS" id="PR00035">
    <property type="entry name" value="HTHGNTR"/>
</dbReference>
<keyword evidence="3" id="KW-0804">Transcription</keyword>
<proteinExistence type="predicted"/>
<dbReference type="InterPro" id="IPR000524">
    <property type="entry name" value="Tscrpt_reg_HTH_GntR"/>
</dbReference>
<dbReference type="InterPro" id="IPR008920">
    <property type="entry name" value="TF_FadR/GntR_C"/>
</dbReference>